<protein>
    <submittedName>
        <fullName evidence="2">Uncharacterized protein</fullName>
    </submittedName>
</protein>
<evidence type="ECO:0000313" key="2">
    <source>
        <dbReference type="EMBL" id="KAG2324346.1"/>
    </source>
</evidence>
<dbReference type="AlphaFoldDB" id="A0A8X7W6T9"/>
<evidence type="ECO:0000256" key="1">
    <source>
        <dbReference type="SAM" id="MobiDB-lite"/>
    </source>
</evidence>
<comment type="caution">
    <text evidence="2">The sequence shown here is derived from an EMBL/GenBank/DDBJ whole genome shotgun (WGS) entry which is preliminary data.</text>
</comment>
<name>A0A8X7W6T9_BRACI</name>
<dbReference type="Proteomes" id="UP000886595">
    <property type="component" value="Unassembled WGS sequence"/>
</dbReference>
<accession>A0A8X7W6T9</accession>
<reference evidence="2 3" key="1">
    <citation type="submission" date="2020-02" db="EMBL/GenBank/DDBJ databases">
        <authorList>
            <person name="Ma Q."/>
            <person name="Huang Y."/>
            <person name="Song X."/>
            <person name="Pei D."/>
        </authorList>
    </citation>
    <scope>NUCLEOTIDE SEQUENCE [LARGE SCALE GENOMIC DNA]</scope>
    <source>
        <strain evidence="2">Sxm20200214</strain>
        <tissue evidence="2">Leaf</tissue>
    </source>
</reference>
<keyword evidence="3" id="KW-1185">Reference proteome</keyword>
<organism evidence="2 3">
    <name type="scientific">Brassica carinata</name>
    <name type="common">Ethiopian mustard</name>
    <name type="synonym">Abyssinian cabbage</name>
    <dbReference type="NCBI Taxonomy" id="52824"/>
    <lineage>
        <taxon>Eukaryota</taxon>
        <taxon>Viridiplantae</taxon>
        <taxon>Streptophyta</taxon>
        <taxon>Embryophyta</taxon>
        <taxon>Tracheophyta</taxon>
        <taxon>Spermatophyta</taxon>
        <taxon>Magnoliopsida</taxon>
        <taxon>eudicotyledons</taxon>
        <taxon>Gunneridae</taxon>
        <taxon>Pentapetalae</taxon>
        <taxon>rosids</taxon>
        <taxon>malvids</taxon>
        <taxon>Brassicales</taxon>
        <taxon>Brassicaceae</taxon>
        <taxon>Brassiceae</taxon>
        <taxon>Brassica</taxon>
    </lineage>
</organism>
<feature type="compositionally biased region" description="Polar residues" evidence="1">
    <location>
        <begin position="39"/>
        <end position="60"/>
    </location>
</feature>
<dbReference type="OrthoDB" id="913480at2759"/>
<dbReference type="PANTHER" id="PTHR33621:SF2">
    <property type="entry name" value="RIBOSOMAL L1 DOMAIN-CONTAINING PROTEIN"/>
    <property type="match status" value="1"/>
</dbReference>
<proteinExistence type="predicted"/>
<dbReference type="EMBL" id="JAAMPC010000002">
    <property type="protein sequence ID" value="KAG2324346.1"/>
    <property type="molecule type" value="Genomic_DNA"/>
</dbReference>
<evidence type="ECO:0000313" key="3">
    <source>
        <dbReference type="Proteomes" id="UP000886595"/>
    </source>
</evidence>
<dbReference type="PANTHER" id="PTHR33621">
    <property type="entry name" value="ASPARTIC/GLUTAMIC ACID-RICH PROTEIN"/>
    <property type="match status" value="1"/>
</dbReference>
<gene>
    <name evidence="2" type="ORF">Bca52824_007074</name>
</gene>
<sequence length="805" mass="86913">MDFHGMKRRKLQILCKKHGIPANLKNIEMANRLSTLFQDQTSPVRSQTMSDIPSGCSVTESPRDGASVDDDESLVLNKTDETLVTSEYNTAEEEEMPTDMELLLSVNRHGDLSEYNTHESSSAEKHADICKVGRLNACHCVRETLDGVLDESAVFTTPERNLMMMEQLSHNGKTRAAESVNHQSVEALESYGVVFTTPEQVLLLGDCGLDEKGKEEEHTATKSPEGVSVVVDLHDESNMSASSLSQSCVGDFNGNEIERFVENKTVELHCESGTITSPNRHALLGSFVSGNSGGNKAKDLHEDSFVNQEREEMELKDESALFTRFESCLFLGESTQDIPGSGKPGSSHHDSSAKVIMKDDIVVRGSHISALDLGDNTIADSSGNSIISEVSEETAGADFMQKGSRAENVAGLNATQGTSKNSKVNSPHVDLGADIEEADTIMECNPKIFVETTSSLSLPTGPILVKETVSTLTTEEDTEANEESVLKEHRFEAELAQAEGIILDESAVFTTPERNLMMMEQLSQKEKTLAADSVNHHNDEAVESPGVVFTTPEQVLLLGDSALDEVGKQVDCYNITGASVTTKSHDMSDLLAASESPSIMGDFEPFTAKKQEREKVEFKDESALFTRFETRLLLGESGSSHHDSSAKVILKDDSMVRGSHVPALDLGDNTVAGSGCSITSKVFYSHEFNVGEETAGADFISKGSQAEHVDSANLFDLGIEGADTTMDAERSVSFSGHVLAGTRSLVPACLPEESSPPTNIHDQINDAIGELAITDDLIQTKATTQRDDMLDSSGGSSVFGKIYAS</sequence>
<feature type="region of interest" description="Disordered" evidence="1">
    <location>
        <begin position="39"/>
        <end position="70"/>
    </location>
</feature>